<organism evidence="10 11">
    <name type="scientific">Polaribacter reichenbachii</name>
    <dbReference type="NCBI Taxonomy" id="996801"/>
    <lineage>
        <taxon>Bacteria</taxon>
        <taxon>Pseudomonadati</taxon>
        <taxon>Bacteroidota</taxon>
        <taxon>Flavobacteriia</taxon>
        <taxon>Flavobacteriales</taxon>
        <taxon>Flavobacteriaceae</taxon>
    </lineage>
</organism>
<dbReference type="InterPro" id="IPR023996">
    <property type="entry name" value="TonB-dep_OMP_SusC/RagA"/>
</dbReference>
<dbReference type="Gene3D" id="2.60.40.1120">
    <property type="entry name" value="Carboxypeptidase-like, regulatory domain"/>
    <property type="match status" value="1"/>
</dbReference>
<dbReference type="Gene3D" id="2.170.130.10">
    <property type="entry name" value="TonB-dependent receptor, plug domain"/>
    <property type="match status" value="1"/>
</dbReference>
<evidence type="ECO:0000313" key="11">
    <source>
        <dbReference type="Proteomes" id="UP000092612"/>
    </source>
</evidence>
<dbReference type="STRING" id="996801.BW723_01120"/>
<dbReference type="EMBL" id="LSFL01000036">
    <property type="protein sequence ID" value="OBY62333.1"/>
    <property type="molecule type" value="Genomic_DNA"/>
</dbReference>
<dbReference type="InterPro" id="IPR036942">
    <property type="entry name" value="Beta-barrel_TonB_sf"/>
</dbReference>
<evidence type="ECO:0000256" key="8">
    <source>
        <dbReference type="SAM" id="SignalP"/>
    </source>
</evidence>
<keyword evidence="8" id="KW-0732">Signal</keyword>
<dbReference type="PROSITE" id="PS52016">
    <property type="entry name" value="TONB_DEPENDENT_REC_3"/>
    <property type="match status" value="1"/>
</dbReference>
<evidence type="ECO:0000256" key="5">
    <source>
        <dbReference type="ARBA" id="ARBA00023136"/>
    </source>
</evidence>
<comment type="similarity">
    <text evidence="7">Belongs to the TonB-dependent receptor family.</text>
</comment>
<dbReference type="Gene3D" id="2.40.170.20">
    <property type="entry name" value="TonB-dependent receptor, beta-barrel domain"/>
    <property type="match status" value="1"/>
</dbReference>
<reference evidence="11" key="1">
    <citation type="submission" date="2016-02" db="EMBL/GenBank/DDBJ databases">
        <title>Paenibacillus sp. LPB0068, isolated from Crassostrea gigas.</title>
        <authorList>
            <person name="Shin S.-K."/>
            <person name="Yi H."/>
        </authorList>
    </citation>
    <scope>NUCLEOTIDE SEQUENCE [LARGE SCALE GENOMIC DNA]</scope>
    <source>
        <strain evidence="11">KCTC 23969</strain>
    </source>
</reference>
<feature type="chain" id="PRO_5008615523" evidence="8">
    <location>
        <begin position="24"/>
        <end position="1043"/>
    </location>
</feature>
<dbReference type="SUPFAM" id="SSF49464">
    <property type="entry name" value="Carboxypeptidase regulatory domain-like"/>
    <property type="match status" value="1"/>
</dbReference>
<gene>
    <name evidence="10" type="ORF">LPB301_14570</name>
</gene>
<keyword evidence="4 7" id="KW-0812">Transmembrane</keyword>
<dbReference type="RefSeq" id="WP_068363725.1">
    <property type="nucleotide sequence ID" value="NZ_CP019337.1"/>
</dbReference>
<evidence type="ECO:0000256" key="3">
    <source>
        <dbReference type="ARBA" id="ARBA00022452"/>
    </source>
</evidence>
<keyword evidence="2 7" id="KW-0813">Transport</keyword>
<dbReference type="NCBIfam" id="TIGR04056">
    <property type="entry name" value="OMP_RagA_SusC"/>
    <property type="match status" value="1"/>
</dbReference>
<dbReference type="Pfam" id="PF07715">
    <property type="entry name" value="Plug"/>
    <property type="match status" value="1"/>
</dbReference>
<evidence type="ECO:0000256" key="6">
    <source>
        <dbReference type="ARBA" id="ARBA00023237"/>
    </source>
</evidence>
<dbReference type="InterPro" id="IPR008969">
    <property type="entry name" value="CarboxyPept-like_regulatory"/>
</dbReference>
<dbReference type="GO" id="GO:0009279">
    <property type="term" value="C:cell outer membrane"/>
    <property type="evidence" value="ECO:0007669"/>
    <property type="project" value="UniProtKB-SubCell"/>
</dbReference>
<dbReference type="OrthoDB" id="9768177at2"/>
<dbReference type="Pfam" id="PF13715">
    <property type="entry name" value="CarbopepD_reg_2"/>
    <property type="match status" value="1"/>
</dbReference>
<evidence type="ECO:0000313" key="10">
    <source>
        <dbReference type="EMBL" id="OBY62333.1"/>
    </source>
</evidence>
<sequence length="1043" mass="113862">MKQINKKALLLVFLLGVITSISAQKLSVTGTVSDDSGILPGVSILIKGTSTGTETDFDGKYKISAAKGDVLVFRYLGYQTVEKTVGNSTTINVSMLEDSSVLEEVIVVAYGTTTKEAFTGSANVVGEKELALRTVTNPIAAIEGKATGVQFIAASGQPGSSPEIVIRGVGTLNGTTDPLYIVDGMQFDGDLSAINQDDIASMTVLKDAASTSLYGSRAANGVVIITTKKGKNGKLSVNASTQYSVITRAIDNYETVGAKSYYELMWEAYKNTLSGTDVAAQASATIFNQLGYNPFDVANDQIVGTDGKINPNANLKYQSLNWFDYLERTGSRENHSVNVASGGDKYNVFYSASFLKEKGYVIESDFERVTNRINADFKPTENISIGGSAYITTTESHGPTSGGSSSIVNPFSWATDLGPIYPVYQVDNNGAIINDASGNPLYDLGEGYPDYNIQTRPYNPGRHGIAELILNEDVNRLNLYGFRNYLEIGILDGLKAKVTYGRDIQDNITKGYENEIVGDGAPTGRYSEDRYRRVIENFTQLLTYGKSFNEVHNLDVTLGHESMDRNFSAMGGIANTQTATGIYEFDNFAAGDNVDGSTTEHKIEGYFARLNYNFDSKYYLSASVRRDGTSRFAKDARWGTFYSVGGSWRIDQEKFMENVSFVDRLKLRASYGEIGNERIGSYYASQALYEILPNAGTPGIFWSTTGNTLLEWENQISWDVALEFGLFNNLIDGSVEFYKKTSKDLLYNLPIPISEGLNEAPTNIGDIYNQGIEVGLTGHLIKSSDFNWDLTVQASTLKNEITKLDSPADNGSKRWEVGKSRYDFYIYHFAGVDPDNGDALYYMFEDDLEAGTRVPVLNADGTQSTTNDYQAAGEAYTGDSSIPDLIGSVSNSFSYKQFSLDFLFTFGLGGKILDGGYSNVMHAGTFGRSLHVDAENAWRNPGDITDVPRLENGNPNQTIAGSTRFLTDASYLALRNVNLGYNLNKSVAEKLGLSNLRLSLSGENLFINAKRKGINPQYNLAGTQSGNDFNPSRVISMGLNLSF</sequence>
<keyword evidence="5 7" id="KW-0472">Membrane</keyword>
<feature type="domain" description="TonB-dependent receptor plug" evidence="9">
    <location>
        <begin position="116"/>
        <end position="222"/>
    </location>
</feature>
<evidence type="ECO:0000256" key="4">
    <source>
        <dbReference type="ARBA" id="ARBA00022692"/>
    </source>
</evidence>
<comment type="subcellular location">
    <subcellularLocation>
        <location evidence="1 7">Cell outer membrane</location>
        <topology evidence="1 7">Multi-pass membrane protein</topology>
    </subcellularLocation>
</comment>
<accession>A0A1B8TRP5</accession>
<name>A0A1B8TRP5_9FLAO</name>
<dbReference type="Proteomes" id="UP000092612">
    <property type="component" value="Unassembled WGS sequence"/>
</dbReference>
<dbReference type="InterPro" id="IPR023997">
    <property type="entry name" value="TonB-dep_OMP_SusC/RagA_CS"/>
</dbReference>
<proteinExistence type="inferred from homology"/>
<protein>
    <submittedName>
        <fullName evidence="10">SusC/RagA family TonB-linked outer membrane protein</fullName>
    </submittedName>
</protein>
<evidence type="ECO:0000259" key="9">
    <source>
        <dbReference type="Pfam" id="PF07715"/>
    </source>
</evidence>
<dbReference type="NCBIfam" id="TIGR04057">
    <property type="entry name" value="SusC_RagA_signa"/>
    <property type="match status" value="1"/>
</dbReference>
<keyword evidence="6 7" id="KW-0998">Cell outer membrane</keyword>
<dbReference type="KEGG" id="prn:BW723_01120"/>
<keyword evidence="3 7" id="KW-1134">Transmembrane beta strand</keyword>
<dbReference type="InterPro" id="IPR039426">
    <property type="entry name" value="TonB-dep_rcpt-like"/>
</dbReference>
<dbReference type="AlphaFoldDB" id="A0A1B8TRP5"/>
<comment type="caution">
    <text evidence="10">The sequence shown here is derived from an EMBL/GenBank/DDBJ whole genome shotgun (WGS) entry which is preliminary data.</text>
</comment>
<dbReference type="InterPro" id="IPR012910">
    <property type="entry name" value="Plug_dom"/>
</dbReference>
<feature type="signal peptide" evidence="8">
    <location>
        <begin position="1"/>
        <end position="23"/>
    </location>
</feature>
<keyword evidence="11" id="KW-1185">Reference proteome</keyword>
<evidence type="ECO:0000256" key="2">
    <source>
        <dbReference type="ARBA" id="ARBA00022448"/>
    </source>
</evidence>
<dbReference type="SUPFAM" id="SSF56935">
    <property type="entry name" value="Porins"/>
    <property type="match status" value="1"/>
</dbReference>
<evidence type="ECO:0000256" key="7">
    <source>
        <dbReference type="PROSITE-ProRule" id="PRU01360"/>
    </source>
</evidence>
<evidence type="ECO:0000256" key="1">
    <source>
        <dbReference type="ARBA" id="ARBA00004571"/>
    </source>
</evidence>
<dbReference type="InterPro" id="IPR037066">
    <property type="entry name" value="Plug_dom_sf"/>
</dbReference>